<evidence type="ECO:0000256" key="1">
    <source>
        <dbReference type="SAM" id="SignalP"/>
    </source>
</evidence>
<keyword evidence="1" id="KW-0732">Signal</keyword>
<dbReference type="PROSITE" id="PS51257">
    <property type="entry name" value="PROKAR_LIPOPROTEIN"/>
    <property type="match status" value="1"/>
</dbReference>
<accession>A0ABS7JAB3</accession>
<comment type="caution">
    <text evidence="2">The sequence shown here is derived from an EMBL/GenBank/DDBJ whole genome shotgun (WGS) entry which is preliminary data.</text>
</comment>
<evidence type="ECO:0000313" key="3">
    <source>
        <dbReference type="Proteomes" id="UP000755104"/>
    </source>
</evidence>
<name>A0ABS7JAB3_9SPHN</name>
<dbReference type="Proteomes" id="UP000755104">
    <property type="component" value="Unassembled WGS sequence"/>
</dbReference>
<feature type="signal peptide" evidence="1">
    <location>
        <begin position="1"/>
        <end position="25"/>
    </location>
</feature>
<dbReference type="EMBL" id="JAIGNO010000007">
    <property type="protein sequence ID" value="MBX7483241.1"/>
    <property type="molecule type" value="Genomic_DNA"/>
</dbReference>
<dbReference type="RefSeq" id="WP_221558640.1">
    <property type="nucleotide sequence ID" value="NZ_JAIGNO010000007.1"/>
</dbReference>
<gene>
    <name evidence="2" type="ORF">K3174_11935</name>
</gene>
<organism evidence="2 3">
    <name type="scientific">Qipengyuania qiaonensis</name>
    <dbReference type="NCBI Taxonomy" id="2867240"/>
    <lineage>
        <taxon>Bacteria</taxon>
        <taxon>Pseudomonadati</taxon>
        <taxon>Pseudomonadota</taxon>
        <taxon>Alphaproteobacteria</taxon>
        <taxon>Sphingomonadales</taxon>
        <taxon>Erythrobacteraceae</taxon>
        <taxon>Qipengyuania</taxon>
    </lineage>
</organism>
<dbReference type="Pfam" id="PF09476">
    <property type="entry name" value="Pilus_CpaD"/>
    <property type="match status" value="1"/>
</dbReference>
<feature type="chain" id="PRO_5046427740" evidence="1">
    <location>
        <begin position="26"/>
        <end position="217"/>
    </location>
</feature>
<protein>
    <submittedName>
        <fullName evidence="2">CpaD family pilus assembly protein</fullName>
    </submittedName>
</protein>
<reference evidence="2 3" key="1">
    <citation type="submission" date="2021-08" db="EMBL/GenBank/DDBJ databases">
        <title>Comparative Genomics Analysis of the Genus Qipengyuania Reveals Extensive Genetic Diversity and Metabolic Versatility, Including the Description of Fifteen Novel Species.</title>
        <authorList>
            <person name="Liu Y."/>
        </authorList>
    </citation>
    <scope>NUCLEOTIDE SEQUENCE [LARGE SCALE GENOMIC DNA]</scope>
    <source>
        <strain evidence="2 3">6D47A</strain>
    </source>
</reference>
<evidence type="ECO:0000313" key="2">
    <source>
        <dbReference type="EMBL" id="MBX7483241.1"/>
    </source>
</evidence>
<proteinExistence type="predicted"/>
<sequence length="217" mass="22253">MANAINRKFAGSLALSLGLALGACGGMPMENRTLESARQPVVERTNFTLDVSTAGDGLPVNERQRIAGWFDAMDLGFGDRVSLDDPSGNPALKEDLTALAGRHGVLLSEGSPVTAGYVDPGQARIVVTRSTASVPGCPDWSANNEHNSMNATYPGYGCAVNGNLAAMVANPEDLITGQKGAGETVVSTSTKAIKAYRDQAPTGAGGNLAEVSSTEGG</sequence>
<dbReference type="InterPro" id="IPR019027">
    <property type="entry name" value="Pilus_biogenesis_CpaD-related"/>
</dbReference>
<keyword evidence="3" id="KW-1185">Reference proteome</keyword>